<organism evidence="2 3">
    <name type="scientific">Prunus dulcis</name>
    <name type="common">Almond</name>
    <name type="synonym">Amygdalus dulcis</name>
    <dbReference type="NCBI Taxonomy" id="3755"/>
    <lineage>
        <taxon>Eukaryota</taxon>
        <taxon>Viridiplantae</taxon>
        <taxon>Streptophyta</taxon>
        <taxon>Embryophyta</taxon>
        <taxon>Tracheophyta</taxon>
        <taxon>Spermatophyta</taxon>
        <taxon>Magnoliopsida</taxon>
        <taxon>eudicotyledons</taxon>
        <taxon>Gunneridae</taxon>
        <taxon>Pentapetalae</taxon>
        <taxon>rosids</taxon>
        <taxon>fabids</taxon>
        <taxon>Rosales</taxon>
        <taxon>Rosaceae</taxon>
        <taxon>Amygdaloideae</taxon>
        <taxon>Amygdaleae</taxon>
        <taxon>Prunus</taxon>
    </lineage>
</organism>
<feature type="region of interest" description="Disordered" evidence="1">
    <location>
        <begin position="1"/>
        <end position="52"/>
    </location>
</feature>
<reference evidence="2 3" key="1">
    <citation type="journal article" date="2022" name="G3 (Bethesda)">
        <title>Whole-genome sequence and methylome profiling of the almond [Prunus dulcis (Mill.) D.A. Webb] cultivar 'Nonpareil'.</title>
        <authorList>
            <person name="D'Amico-Willman K.M."/>
            <person name="Ouma W.Z."/>
            <person name="Meulia T."/>
            <person name="Sideli G.M."/>
            <person name="Gradziel T.M."/>
            <person name="Fresnedo-Ramirez J."/>
        </authorList>
    </citation>
    <scope>NUCLEOTIDE SEQUENCE [LARGE SCALE GENOMIC DNA]</scope>
    <source>
        <strain evidence="2">Clone GOH B32 T37-40</strain>
    </source>
</reference>
<comment type="caution">
    <text evidence="2">The sequence shown here is derived from an EMBL/GenBank/DDBJ whole genome shotgun (WGS) entry which is preliminary data.</text>
</comment>
<name>A0AAD4ZQR7_PRUDU</name>
<evidence type="ECO:0000313" key="2">
    <source>
        <dbReference type="EMBL" id="KAI5352455.1"/>
    </source>
</evidence>
<dbReference type="AlphaFoldDB" id="A0AAD4ZQR7"/>
<proteinExistence type="predicted"/>
<feature type="compositionally biased region" description="Polar residues" evidence="1">
    <location>
        <begin position="7"/>
        <end position="18"/>
    </location>
</feature>
<keyword evidence="3" id="KW-1185">Reference proteome</keyword>
<evidence type="ECO:0000256" key="1">
    <source>
        <dbReference type="SAM" id="MobiDB-lite"/>
    </source>
</evidence>
<dbReference type="EMBL" id="JAJFAZ020000001">
    <property type="protein sequence ID" value="KAI5352455.1"/>
    <property type="molecule type" value="Genomic_DNA"/>
</dbReference>
<accession>A0AAD4ZQR7</accession>
<evidence type="ECO:0000313" key="3">
    <source>
        <dbReference type="Proteomes" id="UP001054821"/>
    </source>
</evidence>
<protein>
    <submittedName>
        <fullName evidence="2">Uncharacterized protein</fullName>
    </submittedName>
</protein>
<sequence>MALPRGSTVSQYNFSTKRLNSKDFGPLDPNKNPSLPLDFRQETGGNSKLHHQQTRTFKPISMAAMGFATASTPSNSYDAICPYPSNFP</sequence>
<gene>
    <name evidence="2" type="ORF">L3X38_005346</name>
</gene>
<dbReference type="Proteomes" id="UP001054821">
    <property type="component" value="Chromosome 1"/>
</dbReference>